<name>A0A3P6U2K5_DIBLA</name>
<proteinExistence type="predicted"/>
<evidence type="ECO:0000313" key="3">
    <source>
        <dbReference type="EMBL" id="VDK88225.1"/>
    </source>
</evidence>
<dbReference type="InterPro" id="IPR001478">
    <property type="entry name" value="PDZ"/>
</dbReference>
<dbReference type="PANTHER" id="PTHR10398">
    <property type="entry name" value="AFADIN"/>
    <property type="match status" value="1"/>
</dbReference>
<accession>A0A3P6U2K5</accession>
<dbReference type="PANTHER" id="PTHR10398:SF2">
    <property type="entry name" value="AFADIN"/>
    <property type="match status" value="1"/>
</dbReference>
<dbReference type="Pfam" id="PF00595">
    <property type="entry name" value="PDZ"/>
    <property type="match status" value="1"/>
</dbReference>
<evidence type="ECO:0000256" key="1">
    <source>
        <dbReference type="SAM" id="MobiDB-lite"/>
    </source>
</evidence>
<feature type="domain" description="PDZ" evidence="2">
    <location>
        <begin position="441"/>
        <end position="511"/>
    </location>
</feature>
<dbReference type="SMART" id="SM00228">
    <property type="entry name" value="PDZ"/>
    <property type="match status" value="1"/>
</dbReference>
<gene>
    <name evidence="3" type="ORF">DILT_LOCUS4171</name>
</gene>
<feature type="region of interest" description="Disordered" evidence="1">
    <location>
        <begin position="613"/>
        <end position="890"/>
    </location>
</feature>
<feature type="compositionally biased region" description="Polar residues" evidence="1">
    <location>
        <begin position="834"/>
        <end position="849"/>
    </location>
</feature>
<keyword evidence="4" id="KW-1185">Reference proteome</keyword>
<dbReference type="InterPro" id="IPR028842">
    <property type="entry name" value="Afadin"/>
</dbReference>
<feature type="region of interest" description="Disordered" evidence="1">
    <location>
        <begin position="547"/>
        <end position="598"/>
    </location>
</feature>
<feature type="compositionally biased region" description="Basic and acidic residues" evidence="1">
    <location>
        <begin position="747"/>
        <end position="768"/>
    </location>
</feature>
<dbReference type="OrthoDB" id="6239153at2759"/>
<dbReference type="Proteomes" id="UP000281553">
    <property type="component" value="Unassembled WGS sequence"/>
</dbReference>
<evidence type="ECO:0000313" key="4">
    <source>
        <dbReference type="Proteomes" id="UP000281553"/>
    </source>
</evidence>
<feature type="compositionally biased region" description="Polar residues" evidence="1">
    <location>
        <begin position="680"/>
        <end position="696"/>
    </location>
</feature>
<sequence length="890" mass="97757">MLEVSANGVIGGTKVTQLWTDLLPICVDITLPENTTYQRASKSEFAAEFHEACCDTIDVILEVARSLAEKSAMPAGGTDARLPPTRRPPLFVLTPAFMLYASAQTLPETADGTQATRAVISHMMFWLANASELLNFIRNDEDLLMHASNGTTKNSTSYRRDGPSVCDGVSLLERAIDFTFHELQRLLLECVEQLVPSILFPGDFDLQDDLRLDDRPRNFLWDAGPNPEAGVQRLLQALSYLMLSLRQAFQPFHRRVLELRALNSKRIEWLLAHLGDPPALPQEWVNSILKSAREELDGEQVYANRSSRGREILAVREDPELKLPLLIPPSGYAATSGLIGVPEGFMETIEPLVQDGYIRVRRNEAAYVAPVNGKWTGHLVVQDTQDHSKTVGFGSPLERGASQQSINVISRGPSIGNLKHEKLNLEKLAQRVGVKLSSIVEMVLKKGNTGLGLSIVAAKPEGNAPYGIYVRQVVVGGAAARDGRLETGDQILAVQNCPLIDCDQSEAVKMLAHNSTDQTGVHMVVAKRAAQARGILNLINAGEDHDRLDYDVSDEDDSDDSEDSGPRFGSRILPKGGSQPRRFKQQGAQSQQHPLLHFSKVSRHKSLEMLSSRPGAVYSGPQRAPRQESEPSTDDISEEGSDHVWRQEGSVESLLNPDHVDSAKRKTENLKKVGVELPVTKSQLQQFNMRRQQNNTDSERTDRMSSDSSTHQKQGQNGWQKPKPAGIAEVGKEEEEEEETSSPDWSDFARHNAEARSRVPNKAREKGDSPSPLDSAGGAGGVTPQPLRTKPAIAPKPMVRRSRQMQPNETEQKKKEDDVYSMPSDEAIYAPAEESSTTGSEDLLNSRQRIVSGGRTKETETPAAAAAAAEESQSVKTVSVSDKALQTTNE</sequence>
<feature type="compositionally biased region" description="Acidic residues" evidence="1">
    <location>
        <begin position="551"/>
        <end position="563"/>
    </location>
</feature>
<dbReference type="GO" id="GO:0005911">
    <property type="term" value="C:cell-cell junction"/>
    <property type="evidence" value="ECO:0007669"/>
    <property type="project" value="InterPro"/>
</dbReference>
<feature type="compositionally biased region" description="Basic and acidic residues" evidence="1">
    <location>
        <begin position="658"/>
        <end position="674"/>
    </location>
</feature>
<dbReference type="EMBL" id="UYRU01044954">
    <property type="protein sequence ID" value="VDK88225.1"/>
    <property type="molecule type" value="Genomic_DNA"/>
</dbReference>
<feature type="compositionally biased region" description="Polar residues" evidence="1">
    <location>
        <begin position="871"/>
        <end position="890"/>
    </location>
</feature>
<dbReference type="InterPro" id="IPR036034">
    <property type="entry name" value="PDZ_sf"/>
</dbReference>
<feature type="compositionally biased region" description="Polar residues" evidence="1">
    <location>
        <begin position="706"/>
        <end position="719"/>
    </location>
</feature>
<feature type="compositionally biased region" description="Acidic residues" evidence="1">
    <location>
        <begin position="732"/>
        <end position="741"/>
    </location>
</feature>
<dbReference type="PROSITE" id="PS50106">
    <property type="entry name" value="PDZ"/>
    <property type="match status" value="1"/>
</dbReference>
<evidence type="ECO:0000259" key="2">
    <source>
        <dbReference type="PROSITE" id="PS50106"/>
    </source>
</evidence>
<protein>
    <recommendedName>
        <fullName evidence="2">PDZ domain-containing protein</fullName>
    </recommendedName>
</protein>
<dbReference type="AlphaFoldDB" id="A0A3P6U2K5"/>
<reference evidence="3 4" key="1">
    <citation type="submission" date="2018-11" db="EMBL/GenBank/DDBJ databases">
        <authorList>
            <consortium name="Pathogen Informatics"/>
        </authorList>
    </citation>
    <scope>NUCLEOTIDE SEQUENCE [LARGE SCALE GENOMIC DNA]</scope>
</reference>
<organism evidence="3 4">
    <name type="scientific">Dibothriocephalus latus</name>
    <name type="common">Fish tapeworm</name>
    <name type="synonym">Diphyllobothrium latum</name>
    <dbReference type="NCBI Taxonomy" id="60516"/>
    <lineage>
        <taxon>Eukaryota</taxon>
        <taxon>Metazoa</taxon>
        <taxon>Spiralia</taxon>
        <taxon>Lophotrochozoa</taxon>
        <taxon>Platyhelminthes</taxon>
        <taxon>Cestoda</taxon>
        <taxon>Eucestoda</taxon>
        <taxon>Diphyllobothriidea</taxon>
        <taxon>Diphyllobothriidae</taxon>
        <taxon>Dibothriocephalus</taxon>
    </lineage>
</organism>
<dbReference type="SUPFAM" id="SSF50156">
    <property type="entry name" value="PDZ domain-like"/>
    <property type="match status" value="1"/>
</dbReference>
<dbReference type="Gene3D" id="2.30.42.10">
    <property type="match status" value="1"/>
</dbReference>